<keyword evidence="8" id="KW-1185">Reference proteome</keyword>
<comment type="subcellular location">
    <subcellularLocation>
        <location evidence="1">Secreted</location>
    </subcellularLocation>
</comment>
<organism evidence="7 8">
    <name type="scientific">Pygocentrus nattereri</name>
    <name type="common">Red-bellied piranha</name>
    <dbReference type="NCBI Taxonomy" id="42514"/>
    <lineage>
        <taxon>Eukaryota</taxon>
        <taxon>Metazoa</taxon>
        <taxon>Chordata</taxon>
        <taxon>Craniata</taxon>
        <taxon>Vertebrata</taxon>
        <taxon>Euteleostomi</taxon>
        <taxon>Actinopterygii</taxon>
        <taxon>Neopterygii</taxon>
        <taxon>Teleostei</taxon>
        <taxon>Ostariophysi</taxon>
        <taxon>Characiformes</taxon>
        <taxon>Characoidei</taxon>
        <taxon>Pygocentrus</taxon>
    </lineage>
</organism>
<dbReference type="GO" id="GO:0005576">
    <property type="term" value="C:extracellular region"/>
    <property type="evidence" value="ECO:0007669"/>
    <property type="project" value="UniProtKB-SubCell"/>
</dbReference>
<evidence type="ECO:0000256" key="3">
    <source>
        <dbReference type="ARBA" id="ARBA00022729"/>
    </source>
</evidence>
<evidence type="ECO:0000313" key="7">
    <source>
        <dbReference type="Ensembl" id="ENSPNAP00000055495.1"/>
    </source>
</evidence>
<dbReference type="Ensembl" id="ENSPNAT00000067081.1">
    <property type="protein sequence ID" value="ENSPNAP00000055495.1"/>
    <property type="gene ID" value="ENSPNAG00000016990.2"/>
</dbReference>
<evidence type="ECO:0000259" key="6">
    <source>
        <dbReference type="Pfam" id="PF22821"/>
    </source>
</evidence>
<reference evidence="7" key="2">
    <citation type="submission" date="2025-08" db="UniProtKB">
        <authorList>
            <consortium name="Ensembl"/>
        </authorList>
    </citation>
    <scope>IDENTIFICATION</scope>
</reference>
<evidence type="ECO:0000256" key="2">
    <source>
        <dbReference type="ARBA" id="ARBA00022525"/>
    </source>
</evidence>
<evidence type="ECO:0000256" key="5">
    <source>
        <dbReference type="SAM" id="SignalP"/>
    </source>
</evidence>
<reference evidence="7 8" key="1">
    <citation type="submission" date="2020-10" db="EMBL/GenBank/DDBJ databases">
        <title>Pygocentrus nattereri (red-bellied piranha) genome, fPygNat1, primary haplotype.</title>
        <authorList>
            <person name="Myers G."/>
            <person name="Meyer A."/>
            <person name="Karagic N."/>
            <person name="Pippel M."/>
            <person name="Winkler S."/>
            <person name="Tracey A."/>
            <person name="Wood J."/>
            <person name="Formenti G."/>
            <person name="Howe K."/>
            <person name="Fedrigo O."/>
            <person name="Jarvis E.D."/>
        </authorList>
    </citation>
    <scope>NUCLEOTIDE SEQUENCE [LARGE SCALE GENOMIC DNA]</scope>
</reference>
<feature type="signal peptide" evidence="5">
    <location>
        <begin position="1"/>
        <end position="20"/>
    </location>
</feature>
<proteinExistence type="predicted"/>
<feature type="region of interest" description="Disordered" evidence="4">
    <location>
        <begin position="291"/>
        <end position="310"/>
    </location>
</feature>
<evidence type="ECO:0000256" key="1">
    <source>
        <dbReference type="ARBA" id="ARBA00004613"/>
    </source>
</evidence>
<feature type="domain" description="Zona pellucida sperm-binding protein 1/4 Ig-like" evidence="6">
    <location>
        <begin position="102"/>
        <end position="173"/>
    </location>
</feature>
<dbReference type="AlphaFoldDB" id="A0AAR2JU28"/>
<dbReference type="Pfam" id="PF22821">
    <property type="entry name" value="ZP1_ZP4_Ig-like"/>
    <property type="match status" value="1"/>
</dbReference>
<feature type="chain" id="PRO_5043602462" description="Zona pellucida sperm-binding protein 1/4 Ig-like domain-containing protein" evidence="5">
    <location>
        <begin position="21"/>
        <end position="620"/>
    </location>
</feature>
<accession>A0AAR2JU28</accession>
<reference evidence="7" key="3">
    <citation type="submission" date="2025-09" db="UniProtKB">
        <authorList>
            <consortium name="Ensembl"/>
        </authorList>
    </citation>
    <scope>IDENTIFICATION</scope>
</reference>
<sequence length="620" mass="66562">MWRNKLLLLISATLVSLAIGQESAQKADFPSEPTAPTARLGRLVVGRGVKLLSGEAEKNIGGEVRDGLTDHSETYQADQQGSTVWYKAAESKLQRLNPSVHCGDDAMALRVQGSRVPNFMVDRGEDGLLPVLQMPANCGLSVKRARRDVLLTVNYKGCHVMQEDGAYILTLRLWGAPISVLCPVASTEGATNATTPGTESTVASVPQHPGLFPGYNPYGYPFNQYGYPWALPTSTVQTTTASTTTSTAPTAPASDAKMPVPFGQSSHFGYAPYRQWPYYGYPWAHPTPGPTVSPTTTASTTSTAPAVPASDAKMPGSFGQDYAFGYAPYNYWPYYKYGHPWASPTFGPTVAPTTTASTTTSTAPAVPASDAKMPVPLGQSSHFGYAPYWQWPYYKYGYPWPQPTSGPTVAPTTTASTTTSTAPTVPASDAKMPGSFGQSSHFGYAPYWQWPYYKYGYPWAIPTSGPTVAPTTTASTTTSTAPAVPANDVKMPGSFGQGYAFGYAPYNYWPYYKYGHSWAIPTSGPTVAPTTTASTTTSTAPAVPASDAKMPVSFGQMYPFGYAPCHQWPYYKYGYPWACPPHIPAVASTTTASPTSTAPNVPTWDDSVYAYYQQTLMGTP</sequence>
<evidence type="ECO:0000313" key="8">
    <source>
        <dbReference type="Proteomes" id="UP001501920"/>
    </source>
</evidence>
<protein>
    <recommendedName>
        <fullName evidence="6">Zona pellucida sperm-binding protein 1/4 Ig-like domain-containing protein</fullName>
    </recommendedName>
</protein>
<feature type="compositionally biased region" description="Low complexity" evidence="4">
    <location>
        <begin position="292"/>
        <end position="310"/>
    </location>
</feature>
<gene>
    <name evidence="7" type="primary">OLFML2A</name>
</gene>
<keyword evidence="2" id="KW-0964">Secreted</keyword>
<dbReference type="GeneTree" id="ENSGT00940000174824"/>
<name>A0AAR2JU28_PYGNA</name>
<feature type="region of interest" description="Disordered" evidence="4">
    <location>
        <begin position="407"/>
        <end position="426"/>
    </location>
</feature>
<dbReference type="InterPro" id="IPR054554">
    <property type="entry name" value="ZP1/4_Ig-like"/>
</dbReference>
<dbReference type="Proteomes" id="UP001501920">
    <property type="component" value="Chromosome 26"/>
</dbReference>
<evidence type="ECO:0000256" key="4">
    <source>
        <dbReference type="SAM" id="MobiDB-lite"/>
    </source>
</evidence>
<keyword evidence="3 5" id="KW-0732">Signal</keyword>